<keyword evidence="12" id="KW-1133">Transmembrane helix</keyword>
<evidence type="ECO:0000256" key="9">
    <source>
        <dbReference type="ARBA" id="ARBA00023170"/>
    </source>
</evidence>
<dbReference type="GO" id="GO:0004674">
    <property type="term" value="F:protein serine/threonine kinase activity"/>
    <property type="evidence" value="ECO:0007669"/>
    <property type="project" value="UniProtKB-KW"/>
</dbReference>
<comment type="catalytic activity">
    <reaction evidence="10">
        <text>L-seryl-[protein] + ATP = O-phospho-L-seryl-[protein] + ADP + H(+)</text>
        <dbReference type="Rhea" id="RHEA:17989"/>
        <dbReference type="Rhea" id="RHEA-COMP:9863"/>
        <dbReference type="Rhea" id="RHEA-COMP:11604"/>
        <dbReference type="ChEBI" id="CHEBI:15378"/>
        <dbReference type="ChEBI" id="CHEBI:29999"/>
        <dbReference type="ChEBI" id="CHEBI:30616"/>
        <dbReference type="ChEBI" id="CHEBI:83421"/>
        <dbReference type="ChEBI" id="CHEBI:456216"/>
    </reaction>
</comment>
<dbReference type="EMBL" id="CM018042">
    <property type="protein sequence ID" value="KAA8533180.1"/>
    <property type="molecule type" value="Genomic_DNA"/>
</dbReference>
<evidence type="ECO:0000256" key="11">
    <source>
        <dbReference type="ARBA" id="ARBA00047951"/>
    </source>
</evidence>
<evidence type="ECO:0000256" key="12">
    <source>
        <dbReference type="SAM" id="Phobius"/>
    </source>
</evidence>
<evidence type="ECO:0000313" key="16">
    <source>
        <dbReference type="Proteomes" id="UP000325577"/>
    </source>
</evidence>
<keyword evidence="4 13" id="KW-0732">Signal</keyword>
<dbReference type="FunFam" id="3.30.430.20:FF:000005">
    <property type="entry name" value="Cysteine-rich receptor-like protein kinase 2"/>
    <property type="match status" value="1"/>
</dbReference>
<keyword evidence="16" id="KW-1185">Reference proteome</keyword>
<sequence length="454" mass="50002">MKKTIPSIPTPSVLFVLTTTLLLLLDILVAEPRAEMVQITCGNQLEHNSTVFVPNFIASMENISEQMRTTGFGVAVTGSGPDDNYGLGQCYGDLSLPDCVLCYAEARSILPQCFPFTSGRIYLDGCFMRAQNSSFFEEYTGPEDRAFCGNTTQKDSAFQKSARQAVLQAASDAPSNNGFARVQVPVAGTANESAYVLSDCWRTLDERSCRACLQNASNLILGCLPWSEGRALNTGCFMRYSDTNFLNPELQNGSSRGIITTIVVAVISSVVVLVIGAVIGFYTWKRMKIQKKRRGSNDVEKLAKTLDDSCLNFKYSTLEKATGSFDNANKLGQGGFGTVYKAWKHFQLGTLEEFFDPNLMLHNYHNSSIKNDVLRVVHIGLLCTQEAQSLRPSMSKALVMLVKKDGHLPAPTKPPFIDEKTMELNDMHENPCYPLNAANSDSIATVSQNSFYPR</sequence>
<evidence type="ECO:0000256" key="4">
    <source>
        <dbReference type="ARBA" id="ARBA00022729"/>
    </source>
</evidence>
<dbReference type="Pfam" id="PF01657">
    <property type="entry name" value="Stress-antifung"/>
    <property type="match status" value="2"/>
</dbReference>
<evidence type="ECO:0000256" key="7">
    <source>
        <dbReference type="ARBA" id="ARBA00022777"/>
    </source>
</evidence>
<dbReference type="InterPro" id="IPR038408">
    <property type="entry name" value="GNK2_sf"/>
</dbReference>
<keyword evidence="3" id="KW-0808">Transferase</keyword>
<organism evidence="15 16">
    <name type="scientific">Nyssa sinensis</name>
    <dbReference type="NCBI Taxonomy" id="561372"/>
    <lineage>
        <taxon>Eukaryota</taxon>
        <taxon>Viridiplantae</taxon>
        <taxon>Streptophyta</taxon>
        <taxon>Embryophyta</taxon>
        <taxon>Tracheophyta</taxon>
        <taxon>Spermatophyta</taxon>
        <taxon>Magnoliopsida</taxon>
        <taxon>eudicotyledons</taxon>
        <taxon>Gunneridae</taxon>
        <taxon>Pentapetalae</taxon>
        <taxon>asterids</taxon>
        <taxon>Cornales</taxon>
        <taxon>Nyssaceae</taxon>
        <taxon>Nyssa</taxon>
    </lineage>
</organism>
<evidence type="ECO:0000259" key="14">
    <source>
        <dbReference type="PROSITE" id="PS51473"/>
    </source>
</evidence>
<evidence type="ECO:0000256" key="5">
    <source>
        <dbReference type="ARBA" id="ARBA00022737"/>
    </source>
</evidence>
<keyword evidence="8" id="KW-0067">ATP-binding</keyword>
<feature type="domain" description="Gnk2-homologous" evidence="14">
    <location>
        <begin position="34"/>
        <end position="135"/>
    </location>
</feature>
<name>A0A5J5ARJ7_9ASTE</name>
<dbReference type="Proteomes" id="UP000325577">
    <property type="component" value="Linkage Group LG19"/>
</dbReference>
<keyword evidence="12" id="KW-0812">Transmembrane</keyword>
<evidence type="ECO:0000256" key="1">
    <source>
        <dbReference type="ARBA" id="ARBA00022527"/>
    </source>
</evidence>
<evidence type="ECO:0000313" key="15">
    <source>
        <dbReference type="EMBL" id="KAA8533180.1"/>
    </source>
</evidence>
<keyword evidence="1" id="KW-0723">Serine/threonine-protein kinase</keyword>
<keyword evidence="5" id="KW-0677">Repeat</keyword>
<dbReference type="Gene3D" id="3.30.200.20">
    <property type="entry name" value="Phosphorylase Kinase, domain 1"/>
    <property type="match status" value="1"/>
</dbReference>
<dbReference type="OrthoDB" id="1908121at2759"/>
<keyword evidence="6" id="KW-0547">Nucleotide-binding</keyword>
<feature type="signal peptide" evidence="13">
    <location>
        <begin position="1"/>
        <end position="30"/>
    </location>
</feature>
<reference evidence="15 16" key="1">
    <citation type="submission" date="2019-09" db="EMBL/GenBank/DDBJ databases">
        <title>A chromosome-level genome assembly of the Chinese tupelo Nyssa sinensis.</title>
        <authorList>
            <person name="Yang X."/>
            <person name="Kang M."/>
            <person name="Yang Y."/>
            <person name="Xiong H."/>
            <person name="Wang M."/>
            <person name="Zhang Z."/>
            <person name="Wang Z."/>
            <person name="Wu H."/>
            <person name="Ma T."/>
            <person name="Liu J."/>
            <person name="Xi Z."/>
        </authorList>
    </citation>
    <scope>NUCLEOTIDE SEQUENCE [LARGE SCALE GENOMIC DNA]</scope>
    <source>
        <strain evidence="15">J267</strain>
        <tissue evidence="15">Leaf</tissue>
    </source>
</reference>
<dbReference type="InterPro" id="IPR011009">
    <property type="entry name" value="Kinase-like_dom_sf"/>
</dbReference>
<dbReference type="FunFam" id="3.30.430.20:FF:000015">
    <property type="entry name" value="Cysteine-rich receptor-like protein kinase 3"/>
    <property type="match status" value="1"/>
</dbReference>
<evidence type="ECO:0000256" key="10">
    <source>
        <dbReference type="ARBA" id="ARBA00047558"/>
    </source>
</evidence>
<dbReference type="Gene3D" id="3.30.430.20">
    <property type="entry name" value="Gnk2 domain, C-X8-C-X2-C motif"/>
    <property type="match status" value="2"/>
</dbReference>
<gene>
    <name evidence="15" type="ORF">F0562_033287</name>
</gene>
<feature type="domain" description="Gnk2-homologous" evidence="14">
    <location>
        <begin position="140"/>
        <end position="245"/>
    </location>
</feature>
<dbReference type="PROSITE" id="PS51473">
    <property type="entry name" value="GNK2"/>
    <property type="match status" value="2"/>
</dbReference>
<evidence type="ECO:0000256" key="3">
    <source>
        <dbReference type="ARBA" id="ARBA00022679"/>
    </source>
</evidence>
<accession>A0A5J5ARJ7</accession>
<dbReference type="InterPro" id="IPR052059">
    <property type="entry name" value="CR_Ser/Thr_kinase"/>
</dbReference>
<proteinExistence type="predicted"/>
<dbReference type="PANTHER" id="PTHR47973">
    <property type="entry name" value="CYSTEINE-RICH RECEPTOR-LIKE PROTEIN KINASE 3"/>
    <property type="match status" value="1"/>
</dbReference>
<dbReference type="InterPro" id="IPR002902">
    <property type="entry name" value="GNK2"/>
</dbReference>
<dbReference type="CDD" id="cd23509">
    <property type="entry name" value="Gnk2-like"/>
    <property type="match status" value="2"/>
</dbReference>
<dbReference type="SUPFAM" id="SSF56112">
    <property type="entry name" value="Protein kinase-like (PK-like)"/>
    <property type="match status" value="1"/>
</dbReference>
<dbReference type="AlphaFoldDB" id="A0A5J5ARJ7"/>
<feature type="chain" id="PRO_5023864119" description="Gnk2-homologous domain-containing protein" evidence="13">
    <location>
        <begin position="31"/>
        <end position="454"/>
    </location>
</feature>
<evidence type="ECO:0000256" key="8">
    <source>
        <dbReference type="ARBA" id="ARBA00022840"/>
    </source>
</evidence>
<comment type="catalytic activity">
    <reaction evidence="11">
        <text>L-threonyl-[protein] + ATP = O-phospho-L-threonyl-[protein] + ADP + H(+)</text>
        <dbReference type="Rhea" id="RHEA:46608"/>
        <dbReference type="Rhea" id="RHEA-COMP:11060"/>
        <dbReference type="Rhea" id="RHEA-COMP:11605"/>
        <dbReference type="ChEBI" id="CHEBI:15378"/>
        <dbReference type="ChEBI" id="CHEBI:30013"/>
        <dbReference type="ChEBI" id="CHEBI:30616"/>
        <dbReference type="ChEBI" id="CHEBI:61977"/>
        <dbReference type="ChEBI" id="CHEBI:456216"/>
    </reaction>
</comment>
<keyword evidence="9" id="KW-0675">Receptor</keyword>
<keyword evidence="12" id="KW-0472">Membrane</keyword>
<evidence type="ECO:0000256" key="2">
    <source>
        <dbReference type="ARBA" id="ARBA00022553"/>
    </source>
</evidence>
<protein>
    <recommendedName>
        <fullName evidence="14">Gnk2-homologous domain-containing protein</fullName>
    </recommendedName>
</protein>
<evidence type="ECO:0000256" key="6">
    <source>
        <dbReference type="ARBA" id="ARBA00022741"/>
    </source>
</evidence>
<keyword evidence="2" id="KW-0597">Phosphoprotein</keyword>
<dbReference type="GO" id="GO:0005524">
    <property type="term" value="F:ATP binding"/>
    <property type="evidence" value="ECO:0007669"/>
    <property type="project" value="UniProtKB-KW"/>
</dbReference>
<keyword evidence="7" id="KW-0418">Kinase</keyword>
<feature type="transmembrane region" description="Helical" evidence="12">
    <location>
        <begin position="258"/>
        <end position="284"/>
    </location>
</feature>
<evidence type="ECO:0000256" key="13">
    <source>
        <dbReference type="SAM" id="SignalP"/>
    </source>
</evidence>